<dbReference type="Proteomes" id="UP000033092">
    <property type="component" value="Chromosome"/>
</dbReference>
<accession>A0A0E3PAL0</accession>
<gene>
    <name evidence="1" type="ORF">MSSIH_0423</name>
</gene>
<evidence type="ECO:0000313" key="2">
    <source>
        <dbReference type="Proteomes" id="UP000033092"/>
    </source>
</evidence>
<evidence type="ECO:0000313" key="1">
    <source>
        <dbReference type="EMBL" id="AKB31113.1"/>
    </source>
</evidence>
<dbReference type="AlphaFoldDB" id="A0A0E3PAL0"/>
<dbReference type="EMBL" id="CP009507">
    <property type="protein sequence ID" value="AKB31113.1"/>
    <property type="molecule type" value="Genomic_DNA"/>
</dbReference>
<dbReference type="KEGG" id="msz:MSSIH_0423"/>
<protein>
    <submittedName>
        <fullName evidence="1">Uncharacterized protein</fullName>
    </submittedName>
</protein>
<sequence length="66" mass="7582">MEMAACFAVGEPSGFKNKFNNPGTSFGINSKKRKRLENELCSKIGLKKRNKTRKNAKNSNEFWWGR</sequence>
<organism evidence="1 2">
    <name type="scientific">Methanosarcina siciliae HI350</name>
    <dbReference type="NCBI Taxonomy" id="1434119"/>
    <lineage>
        <taxon>Archaea</taxon>
        <taxon>Methanobacteriati</taxon>
        <taxon>Methanobacteriota</taxon>
        <taxon>Stenosarchaea group</taxon>
        <taxon>Methanomicrobia</taxon>
        <taxon>Methanosarcinales</taxon>
        <taxon>Methanosarcinaceae</taxon>
        <taxon>Methanosarcina</taxon>
    </lineage>
</organism>
<reference evidence="1 2" key="1">
    <citation type="submission" date="2014-07" db="EMBL/GenBank/DDBJ databases">
        <title>Methanogenic archaea and the global carbon cycle.</title>
        <authorList>
            <person name="Henriksen J.R."/>
            <person name="Luke J."/>
            <person name="Reinhart S."/>
            <person name="Benedict M.N."/>
            <person name="Youngblut N.D."/>
            <person name="Metcalf M.E."/>
            <person name="Whitaker R.J."/>
            <person name="Metcalf W.W."/>
        </authorList>
    </citation>
    <scope>NUCLEOTIDE SEQUENCE [LARGE SCALE GENOMIC DNA]</scope>
    <source>
        <strain evidence="1 2">HI350</strain>
    </source>
</reference>
<proteinExistence type="predicted"/>
<dbReference type="HOGENOM" id="CLU_2820953_0_0_2"/>
<name>A0A0E3PAL0_9EURY</name>